<evidence type="ECO:0000259" key="5">
    <source>
        <dbReference type="PROSITE" id="PS50011"/>
    </source>
</evidence>
<evidence type="ECO:0000256" key="4">
    <source>
        <dbReference type="SAM" id="MobiDB-lite"/>
    </source>
</evidence>
<dbReference type="PROSITE" id="PS00108">
    <property type="entry name" value="PROTEIN_KINASE_ST"/>
    <property type="match status" value="1"/>
</dbReference>
<evidence type="ECO:0000256" key="2">
    <source>
        <dbReference type="ARBA" id="ARBA00022840"/>
    </source>
</evidence>
<dbReference type="Pfam" id="PF13181">
    <property type="entry name" value="TPR_8"/>
    <property type="match status" value="1"/>
</dbReference>
<gene>
    <name evidence="6" type="ORF">RSSM_00163</name>
</gene>
<dbReference type="EMBL" id="ANOH01000009">
    <property type="protein sequence ID" value="EMI58394.1"/>
    <property type="molecule type" value="Genomic_DNA"/>
</dbReference>
<evidence type="ECO:0000313" key="6">
    <source>
        <dbReference type="EMBL" id="EMI58394.1"/>
    </source>
</evidence>
<sequence>MSSAENPGTPDDESPSGSPSDSPSNDLPSVGKPSDGKPSDGKPSDGKPSDDLREEALLDQFESQWLDGCPPEIDSFLDNRLNEHNDDANFREQLLVELVRMDLEYRYRSADHDAKPLRQYLAEYPSIVLTADLIEDEWRLRKRHGELPSLEQWRDEFPPDAFDSPRAHAEFSQKLQTWFSELDASSTPSDTSSAPSSDATSTPPSTNEDPLHTLVGSSNVAVTSAEPTDSWLGLRPRFKREKLLGEGSFGVVWKAYDQQLQRNVAIKTLHPELASNLAHRDALVAEARTAAGLDHPDLMTIYDVIVDAEHVHLVMRMVDAEPMDAWWTDFCRNASNPDERVLAGVMARISRAVHHAHLSGLIHCDLKPQNVLIDSRGNPTVLDFGLAIRRSDQETLEGKVFGTPAYMSPEQSFGETHHLDGRSDVWSLGVMLYRLLTGQLPFSGSTTSHVLEAIQTRSVVPPGQLRDDIPDELAKICLRCLSKRIDDRYATAAELATELQRFADEALSSMLHSAQSTGPGRLVGCPWSEPDLVGRDQIIDSAVEWLGQENNRLLTLTGTGGIGKTQTAAVIAKRLAPQSSGDIIWVDAATAMDADQLASSILAALGVTQQPNEPSRRRVAQTIAVRGPLTLVIDNVEQIVRTAAEQINDWLSRNPALRLLVTSQLPLRIRGERVVTLPPLSTDDFRQASELFIRRAEAVKPGLEITPAGQDDIREICRIVDGNPLAIELAAARVGVLTLSNLRKRLTRSFGVLKSNRADLPDRHRTLNSVVRWSVDLLNPGQLTTLNALAIWPAPVPMAIAEILIEAHNESSPLSQSIDDDPLDWIDELRERQLLRLRDDDETIHIHADNTVRRYVLDTLPVETRNQIAAGMLDSLLQGSIPLSEIDARHYATNLWAAASWLTEADGSLSDDLASKCVRAILTADRIGADQLDSRLRIERIEKGLTFSSSVDRIELMVRLADAKRLAGQTDHAERLCRDLLEYFASPESREDVDPVAALSSTPAPRGLELEVDTRCLLSQILFRHSRGSEAVGLLEPILAPSNESQIDDATRLEVLLELIETNRRLGHLDKATELLEQGQAIADSVMGDALSPLAGRRITGAVADSIKRFVPGLTVQEGKIALQRGRIAEARNLFDHALRQQTRVEHRSDPRHLQQALLGRAAASAESGDFESAEHDYDRCQRISRRLGDLPTLAQSLNNRALAADDAGDSRQCCETLNQALEIYRQLDDYVGIAICLSARAAALLQLERFEESAEILTGPEVTRHIPPDSLHQAIVWGDLGTAYRRLGRLEDAEQCLDDCIAKLDELCVGQSAERLLYEVERCLVRRDLGAQPAINPNDHDRLSILVEHWQNENATRSRVRQAIEDFANLL</sequence>
<reference evidence="6 7" key="1">
    <citation type="journal article" date="2013" name="Mar. Genomics">
        <title>Expression of sulfatases in Rhodopirellula baltica and the diversity of sulfatases in the genus Rhodopirellula.</title>
        <authorList>
            <person name="Wegner C.E."/>
            <person name="Richter-Heitmann T."/>
            <person name="Klindworth A."/>
            <person name="Klockow C."/>
            <person name="Richter M."/>
            <person name="Achstetter T."/>
            <person name="Glockner F.O."/>
            <person name="Harder J."/>
        </authorList>
    </citation>
    <scope>NUCLEOTIDE SEQUENCE [LARGE SCALE GENOMIC DNA]</scope>
    <source>
        <strain evidence="6 7">SM41</strain>
    </source>
</reference>
<evidence type="ECO:0000256" key="1">
    <source>
        <dbReference type="ARBA" id="ARBA00022741"/>
    </source>
</evidence>
<dbReference type="SMART" id="SM00028">
    <property type="entry name" value="TPR"/>
    <property type="match status" value="6"/>
</dbReference>
<dbReference type="GO" id="GO:0016887">
    <property type="term" value="F:ATP hydrolysis activity"/>
    <property type="evidence" value="ECO:0007669"/>
    <property type="project" value="InterPro"/>
</dbReference>
<proteinExistence type="predicted"/>
<dbReference type="InterPro" id="IPR019734">
    <property type="entry name" value="TPR_rpt"/>
</dbReference>
<dbReference type="InterPro" id="IPR011009">
    <property type="entry name" value="Kinase-like_dom_sf"/>
</dbReference>
<dbReference type="SUPFAM" id="SSF56112">
    <property type="entry name" value="Protein kinase-like (PK-like)"/>
    <property type="match status" value="1"/>
</dbReference>
<feature type="domain" description="Protein kinase" evidence="5">
    <location>
        <begin position="238"/>
        <end position="503"/>
    </location>
</feature>
<dbReference type="Gene3D" id="3.30.200.20">
    <property type="entry name" value="Phosphorylase Kinase, domain 1"/>
    <property type="match status" value="1"/>
</dbReference>
<dbReference type="RefSeq" id="WP_008673323.1">
    <property type="nucleotide sequence ID" value="NZ_ANOH01000009.1"/>
</dbReference>
<dbReference type="SMART" id="SM00220">
    <property type="entry name" value="S_TKc"/>
    <property type="match status" value="1"/>
</dbReference>
<keyword evidence="2 3" id="KW-0067">ATP-binding</keyword>
<feature type="region of interest" description="Disordered" evidence="4">
    <location>
        <begin position="1"/>
        <end position="54"/>
    </location>
</feature>
<dbReference type="EC" id="2.7.-.-" evidence="6"/>
<feature type="compositionally biased region" description="Low complexity" evidence="4">
    <location>
        <begin position="15"/>
        <end position="29"/>
    </location>
</feature>
<dbReference type="GO" id="GO:0005524">
    <property type="term" value="F:ATP binding"/>
    <property type="evidence" value="ECO:0007669"/>
    <property type="project" value="UniProtKB-UniRule"/>
</dbReference>
<keyword evidence="6" id="KW-0418">Kinase</keyword>
<keyword evidence="1 3" id="KW-0547">Nucleotide-binding</keyword>
<dbReference type="PANTHER" id="PTHR47691:SF3">
    <property type="entry name" value="HTH-TYPE TRANSCRIPTIONAL REGULATOR RV0890C-RELATED"/>
    <property type="match status" value="1"/>
</dbReference>
<dbReference type="PROSITE" id="PS00107">
    <property type="entry name" value="PROTEIN_KINASE_ATP"/>
    <property type="match status" value="1"/>
</dbReference>
<dbReference type="SUPFAM" id="SSF52540">
    <property type="entry name" value="P-loop containing nucleoside triphosphate hydrolases"/>
    <property type="match status" value="1"/>
</dbReference>
<protein>
    <submittedName>
        <fullName evidence="6">Serine/threonine protein kinase domain protein</fullName>
        <ecNumber evidence="6">2.7.-.-</ecNumber>
    </submittedName>
</protein>
<comment type="caution">
    <text evidence="6">The sequence shown here is derived from an EMBL/GenBank/DDBJ whole genome shotgun (WGS) entry which is preliminary data.</text>
</comment>
<dbReference type="CDD" id="cd14014">
    <property type="entry name" value="STKc_PknB_like"/>
    <property type="match status" value="1"/>
</dbReference>
<feature type="compositionally biased region" description="Low complexity" evidence="4">
    <location>
        <begin position="183"/>
        <end position="206"/>
    </location>
</feature>
<feature type="compositionally biased region" description="Basic and acidic residues" evidence="4">
    <location>
        <begin position="34"/>
        <end position="54"/>
    </location>
</feature>
<keyword evidence="6" id="KW-0808">Transferase</keyword>
<evidence type="ECO:0000256" key="3">
    <source>
        <dbReference type="PROSITE-ProRule" id="PRU10141"/>
    </source>
</evidence>
<dbReference type="Gene3D" id="1.25.40.10">
    <property type="entry name" value="Tetratricopeptide repeat domain"/>
    <property type="match status" value="1"/>
</dbReference>
<dbReference type="Proteomes" id="UP000011885">
    <property type="component" value="Unassembled WGS sequence"/>
</dbReference>
<accession>M5UAR5</accession>
<keyword evidence="7" id="KW-1185">Reference proteome</keyword>
<dbReference type="Gene3D" id="1.10.510.10">
    <property type="entry name" value="Transferase(Phosphotransferase) domain 1"/>
    <property type="match status" value="1"/>
</dbReference>
<dbReference type="InterPro" id="IPR008271">
    <property type="entry name" value="Ser/Thr_kinase_AS"/>
</dbReference>
<dbReference type="SUPFAM" id="SSF48452">
    <property type="entry name" value="TPR-like"/>
    <property type="match status" value="2"/>
</dbReference>
<dbReference type="InterPro" id="IPR027417">
    <property type="entry name" value="P-loop_NTPase"/>
</dbReference>
<dbReference type="InterPro" id="IPR011990">
    <property type="entry name" value="TPR-like_helical_dom_sf"/>
</dbReference>
<dbReference type="InterPro" id="IPR017441">
    <property type="entry name" value="Protein_kinase_ATP_BS"/>
</dbReference>
<keyword evidence="6" id="KW-0723">Serine/threonine-protein kinase</keyword>
<feature type="binding site" evidence="3">
    <location>
        <position position="267"/>
    </location>
    <ligand>
        <name>ATP</name>
        <dbReference type="ChEBI" id="CHEBI:30616"/>
    </ligand>
</feature>
<dbReference type="PANTHER" id="PTHR47691">
    <property type="entry name" value="REGULATOR-RELATED"/>
    <property type="match status" value="1"/>
</dbReference>
<organism evidence="6 7">
    <name type="scientific">Rhodopirellula sallentina SM41</name>
    <dbReference type="NCBI Taxonomy" id="1263870"/>
    <lineage>
        <taxon>Bacteria</taxon>
        <taxon>Pseudomonadati</taxon>
        <taxon>Planctomycetota</taxon>
        <taxon>Planctomycetia</taxon>
        <taxon>Pirellulales</taxon>
        <taxon>Pirellulaceae</taxon>
        <taxon>Rhodopirellula</taxon>
    </lineage>
</organism>
<dbReference type="InterPro" id="IPR049945">
    <property type="entry name" value="AAA_22"/>
</dbReference>
<dbReference type="PROSITE" id="PS50011">
    <property type="entry name" value="PROTEIN_KINASE_DOM"/>
    <property type="match status" value="1"/>
</dbReference>
<dbReference type="InterPro" id="IPR000719">
    <property type="entry name" value="Prot_kinase_dom"/>
</dbReference>
<evidence type="ECO:0000313" key="7">
    <source>
        <dbReference type="Proteomes" id="UP000011885"/>
    </source>
</evidence>
<dbReference type="Gene3D" id="3.40.50.300">
    <property type="entry name" value="P-loop containing nucleotide triphosphate hydrolases"/>
    <property type="match status" value="1"/>
</dbReference>
<name>M5UAR5_9BACT</name>
<feature type="region of interest" description="Disordered" evidence="4">
    <location>
        <begin position="182"/>
        <end position="219"/>
    </location>
</feature>
<dbReference type="Pfam" id="PF13401">
    <property type="entry name" value="AAA_22"/>
    <property type="match status" value="1"/>
</dbReference>
<dbReference type="GO" id="GO:0004674">
    <property type="term" value="F:protein serine/threonine kinase activity"/>
    <property type="evidence" value="ECO:0007669"/>
    <property type="project" value="UniProtKB-KW"/>
</dbReference>
<dbReference type="Pfam" id="PF00069">
    <property type="entry name" value="Pkinase"/>
    <property type="match status" value="1"/>
</dbReference>
<dbReference type="PATRIC" id="fig|1263870.3.peg.185"/>